<organism evidence="1">
    <name type="scientific">viral metagenome</name>
    <dbReference type="NCBI Taxonomy" id="1070528"/>
    <lineage>
        <taxon>unclassified sequences</taxon>
        <taxon>metagenomes</taxon>
        <taxon>organismal metagenomes</taxon>
    </lineage>
</organism>
<protein>
    <submittedName>
        <fullName evidence="1">Uncharacterized protein</fullName>
    </submittedName>
</protein>
<sequence length="69" mass="8408">MSNFEKAMNKFSEKIKKSIFTRRCFKYQQNTPKNVTINFFMKNQRDFSVSKKRKQINPKILQILLNYLL</sequence>
<name>A0A6C0HCA7_9ZZZZ</name>
<evidence type="ECO:0000313" key="1">
    <source>
        <dbReference type="EMBL" id="QHT78020.1"/>
    </source>
</evidence>
<dbReference type="EMBL" id="MN739926">
    <property type="protein sequence ID" value="QHT78020.1"/>
    <property type="molecule type" value="Genomic_DNA"/>
</dbReference>
<dbReference type="AlphaFoldDB" id="A0A6C0HCA7"/>
<accession>A0A6C0HCA7</accession>
<proteinExistence type="predicted"/>
<reference evidence="1" key="1">
    <citation type="journal article" date="2020" name="Nature">
        <title>Giant virus diversity and host interactions through global metagenomics.</title>
        <authorList>
            <person name="Schulz F."/>
            <person name="Roux S."/>
            <person name="Paez-Espino D."/>
            <person name="Jungbluth S."/>
            <person name="Walsh D.A."/>
            <person name="Denef V.J."/>
            <person name="McMahon K.D."/>
            <person name="Konstantinidis K.T."/>
            <person name="Eloe-Fadrosh E.A."/>
            <person name="Kyrpides N.C."/>
            <person name="Woyke T."/>
        </authorList>
    </citation>
    <scope>NUCLEOTIDE SEQUENCE</scope>
    <source>
        <strain evidence="1">GVMAG-M-3300023179-90</strain>
    </source>
</reference>